<dbReference type="Proteomes" id="UP000220527">
    <property type="component" value="Unassembled WGS sequence"/>
</dbReference>
<dbReference type="InterPro" id="IPR002808">
    <property type="entry name" value="AdoCbi_amidolase"/>
</dbReference>
<reference evidence="2" key="1">
    <citation type="submission" date="2017-08" db="EMBL/GenBank/DDBJ databases">
        <authorList>
            <person name="Grouzdev D.S."/>
            <person name="Gaisin V.A."/>
            <person name="Rysina M.S."/>
            <person name="Gorlenko V.M."/>
        </authorList>
    </citation>
    <scope>NUCLEOTIDE SEQUENCE [LARGE SCALE GENOMIC DNA]</scope>
    <source>
        <strain evidence="2">Kir15-3F</strain>
    </source>
</reference>
<dbReference type="Pfam" id="PF01955">
    <property type="entry name" value="CbiZ"/>
    <property type="match status" value="1"/>
</dbReference>
<dbReference type="PANTHER" id="PTHR35336">
    <property type="entry name" value="ADENOSYLCOBINAMIDE AMIDOHYDROLASE"/>
    <property type="match status" value="1"/>
</dbReference>
<evidence type="ECO:0008006" key="3">
    <source>
        <dbReference type="Google" id="ProtNLM"/>
    </source>
</evidence>
<dbReference type="AlphaFoldDB" id="A0A2A6RGP7"/>
<dbReference type="EMBL" id="NQWI01000087">
    <property type="protein sequence ID" value="PDW02111.1"/>
    <property type="molecule type" value="Genomic_DNA"/>
</dbReference>
<comment type="caution">
    <text evidence="1">The sequence shown here is derived from an EMBL/GenBank/DDBJ whole genome shotgun (WGS) entry which is preliminary data.</text>
</comment>
<evidence type="ECO:0000313" key="2">
    <source>
        <dbReference type="Proteomes" id="UP000220527"/>
    </source>
</evidence>
<organism evidence="1 2">
    <name type="scientific">Candidatus Viridilinea mediisalina</name>
    <dbReference type="NCBI Taxonomy" id="2024553"/>
    <lineage>
        <taxon>Bacteria</taxon>
        <taxon>Bacillati</taxon>
        <taxon>Chloroflexota</taxon>
        <taxon>Chloroflexia</taxon>
        <taxon>Chloroflexales</taxon>
        <taxon>Chloroflexineae</taxon>
        <taxon>Oscillochloridaceae</taxon>
        <taxon>Candidatus Viridilinea</taxon>
    </lineage>
</organism>
<protein>
    <recommendedName>
        <fullName evidence="3">Adenosylcobinamide amidohydrolase</fullName>
    </recommendedName>
</protein>
<dbReference type="InterPro" id="IPR052209">
    <property type="entry name" value="CbiZ"/>
</dbReference>
<proteinExistence type="predicted"/>
<dbReference type="PANTHER" id="PTHR35336:SF5">
    <property type="entry name" value="ADENOSYLCOBINAMIDE AMIDOHYDROLASE"/>
    <property type="match status" value="1"/>
</dbReference>
<dbReference type="OrthoDB" id="160355at2"/>
<keyword evidence="2" id="KW-1185">Reference proteome</keyword>
<accession>A0A2A6RGP7</accession>
<sequence length="445" mass="47896">MALRQTLTALMIPTIFWSSVPFRAIRMVLGYCTVWRHSAHPDAVNLCSIFSLLYPSLTKIAMLLARYYDGVELHRDAKIIYARFLTPHRVISTCRSSTGGLHDDLGYLYNHQSCEPSGHNLSAELHRLAVEQPDEYRTVIAQRYDLPSVGCATMGTAANMQTAAIVHETFRELEVVAVVTAGVETNAGRAGDPASYHEVAGQYEALHAPQSGTIVIMLLLNHELAPGTLVEAVTLVTEAKTATLQELNVPSCYADGLATGTGTDQVGLAARLGGIALRGAQKHTKLGELLAHVVQAALRQALARQNGLTPVGQCRTMALLRRLGATEAGLSAAICAYLNHDDAALLQRNLPVILNDPPTVAAVMALLHLRDQLRWGVLPHSCMPELFSTYAAQLAAAVSGRPPRSVAYQQTLANAPTSLAPAAMLDLIARAFALGFSEKWALSLE</sequence>
<name>A0A2A6RGP7_9CHLR</name>
<gene>
    <name evidence="1" type="ORF">CJ255_15620</name>
</gene>
<evidence type="ECO:0000313" key="1">
    <source>
        <dbReference type="EMBL" id="PDW02111.1"/>
    </source>
</evidence>